<dbReference type="Proteomes" id="UP000262832">
    <property type="component" value="Chromosome I"/>
</dbReference>
<reference evidence="2 3" key="1">
    <citation type="submission" date="2018-08" db="EMBL/GenBank/DDBJ databases">
        <title>Genomic taxonomy of the Vibrionaceae family.</title>
        <authorList>
            <person name="Gomez-Gil B."/>
            <person name="Tanaka M."/>
            <person name="Sawabe T."/>
            <person name="Enciso-Ibarra K."/>
        </authorList>
    </citation>
    <scope>NUCLEOTIDE SEQUENCE [LARGE SCALE GENOMIC DNA]</scope>
    <source>
        <strain evidence="2 3">CAIM 1831</strain>
    </source>
</reference>
<organism evidence="2 3">
    <name type="scientific">Vibrio alfacsensis</name>
    <dbReference type="NCBI Taxonomy" id="1074311"/>
    <lineage>
        <taxon>Bacteria</taxon>
        <taxon>Pseudomonadati</taxon>
        <taxon>Pseudomonadota</taxon>
        <taxon>Gammaproteobacteria</taxon>
        <taxon>Vibrionales</taxon>
        <taxon>Vibrionaceae</taxon>
        <taxon>Vibrio</taxon>
    </lineage>
</organism>
<dbReference type="EMBL" id="CP032093">
    <property type="protein sequence ID" value="AXY01786.1"/>
    <property type="molecule type" value="Genomic_DNA"/>
</dbReference>
<protein>
    <submittedName>
        <fullName evidence="2">Uncharacterized protein</fullName>
    </submittedName>
</protein>
<evidence type="ECO:0000313" key="3">
    <source>
        <dbReference type="Proteomes" id="UP000262832"/>
    </source>
</evidence>
<evidence type="ECO:0000313" key="2">
    <source>
        <dbReference type="EMBL" id="AXY01786.1"/>
    </source>
</evidence>
<sequence length="78" mass="8966">MVVVVFRTTHYPFVMQLLIFSLLLVCNVMVDTKWLKLLIIDGCFVGWMNIALNGIKLIEYAVFCNAEYQCNFLVLSSV</sequence>
<name>A0ABM6YVR4_9VIBR</name>
<keyword evidence="1" id="KW-0812">Transmembrane</keyword>
<proteinExistence type="predicted"/>
<keyword evidence="1" id="KW-1133">Transmembrane helix</keyword>
<feature type="transmembrane region" description="Helical" evidence="1">
    <location>
        <begin position="12"/>
        <end position="30"/>
    </location>
</feature>
<keyword evidence="1" id="KW-0472">Membrane</keyword>
<accession>A0ABM6YVR4</accession>
<gene>
    <name evidence="2" type="ORF">D1115_12230</name>
</gene>
<keyword evidence="3" id="KW-1185">Reference proteome</keyword>
<evidence type="ECO:0000256" key="1">
    <source>
        <dbReference type="SAM" id="Phobius"/>
    </source>
</evidence>